<proteinExistence type="predicted"/>
<keyword evidence="1" id="KW-1185">Reference proteome</keyword>
<dbReference type="InterPro" id="IPR021629">
    <property type="entry name" value="Mediator_Med23"/>
</dbReference>
<evidence type="ECO:0000313" key="1">
    <source>
        <dbReference type="Proteomes" id="UP000887574"/>
    </source>
</evidence>
<dbReference type="Pfam" id="PF11573">
    <property type="entry name" value="Med23"/>
    <property type="match status" value="1"/>
</dbReference>
<dbReference type="WBParaSite" id="jg4493">
    <property type="protein sequence ID" value="jg4493"/>
    <property type="gene ID" value="jg4493"/>
</dbReference>
<accession>A0A915EBT5</accession>
<dbReference type="AlphaFoldDB" id="A0A915EBT5"/>
<name>A0A915EBT5_9BILA</name>
<protein>
    <submittedName>
        <fullName evidence="2">Mediator of RNA polymerase II transcription subunit 23</fullName>
    </submittedName>
</protein>
<organism evidence="1 2">
    <name type="scientific">Ditylenchus dipsaci</name>
    <dbReference type="NCBI Taxonomy" id="166011"/>
    <lineage>
        <taxon>Eukaryota</taxon>
        <taxon>Metazoa</taxon>
        <taxon>Ecdysozoa</taxon>
        <taxon>Nematoda</taxon>
        <taxon>Chromadorea</taxon>
        <taxon>Rhabditida</taxon>
        <taxon>Tylenchina</taxon>
        <taxon>Tylenchomorpha</taxon>
        <taxon>Sphaerularioidea</taxon>
        <taxon>Anguinidae</taxon>
        <taxon>Anguininae</taxon>
        <taxon>Ditylenchus</taxon>
    </lineage>
</organism>
<dbReference type="Proteomes" id="UP000887574">
    <property type="component" value="Unplaced"/>
</dbReference>
<reference evidence="2" key="1">
    <citation type="submission" date="2022-11" db="UniProtKB">
        <authorList>
            <consortium name="WormBaseParasite"/>
        </authorList>
    </citation>
    <scope>IDENTIFICATION</scope>
</reference>
<evidence type="ECO:0000313" key="2">
    <source>
        <dbReference type="WBParaSite" id="jg4493"/>
    </source>
</evidence>
<sequence length="166" mass="19321">MYPITTQASFAWALSTWSTWKLQESTYRLHFKTHLPYSNENMDPQTYLQYILLKQPRGQENLFYMLRATNHGIPRIQCNEVIQVLIMEAMCAIEDSDLPVSTPANQYNCFHLCHFVTYSLFLNFCTLQQLLTSLLTQLKLCHYNKAKGELMLSAPSKTTWTLRIGT</sequence>